<evidence type="ECO:0000313" key="1">
    <source>
        <dbReference type="EMBL" id="OOK78703.1"/>
    </source>
</evidence>
<sequence length="41" mass="4446">MQRGLIDYREKGLADRTHLAATKFTGAGGDVSGPRPRHVPL</sequence>
<evidence type="ECO:0000313" key="2">
    <source>
        <dbReference type="EMBL" id="OOK79883.1"/>
    </source>
</evidence>
<evidence type="ECO:0000313" key="4">
    <source>
        <dbReference type="Proteomes" id="UP000189229"/>
    </source>
</evidence>
<dbReference type="Proteomes" id="UP000188532">
    <property type="component" value="Unassembled WGS sequence"/>
</dbReference>
<dbReference type="EMBL" id="MVBN01000002">
    <property type="protein sequence ID" value="OOK79883.1"/>
    <property type="molecule type" value="Genomic_DNA"/>
</dbReference>
<accession>A0A1V3XL00</accession>
<dbReference type="AlphaFoldDB" id="A0A1V3XL00"/>
<protein>
    <submittedName>
        <fullName evidence="2">Uncharacterized protein</fullName>
    </submittedName>
</protein>
<dbReference type="Proteomes" id="UP000189229">
    <property type="component" value="Unassembled WGS sequence"/>
</dbReference>
<proteinExistence type="predicted"/>
<evidence type="ECO:0000313" key="3">
    <source>
        <dbReference type="Proteomes" id="UP000188532"/>
    </source>
</evidence>
<name>A0A1V3XL00_MYCKA</name>
<organism evidence="2 3">
    <name type="scientific">Mycobacterium kansasii</name>
    <dbReference type="NCBI Taxonomy" id="1768"/>
    <lineage>
        <taxon>Bacteria</taxon>
        <taxon>Bacillati</taxon>
        <taxon>Actinomycetota</taxon>
        <taxon>Actinomycetes</taxon>
        <taxon>Mycobacteriales</taxon>
        <taxon>Mycobacteriaceae</taxon>
        <taxon>Mycobacterium</taxon>
    </lineage>
</organism>
<reference evidence="3 4" key="1">
    <citation type="submission" date="2017-02" db="EMBL/GenBank/DDBJ databases">
        <title>Complete genome sequences of Mycobacterium kansasii strains isolated from rhesus macaques.</title>
        <authorList>
            <person name="Panda A."/>
            <person name="Nagaraj S."/>
            <person name="Zhao X."/>
            <person name="Tettelin H."/>
            <person name="Detolla L.J."/>
        </authorList>
    </citation>
    <scope>NUCLEOTIDE SEQUENCE [LARGE SCALE GENOMIC DNA]</scope>
    <source>
        <strain evidence="2 3">11-3469</strain>
        <strain evidence="1 4">11-3813</strain>
    </source>
</reference>
<comment type="caution">
    <text evidence="2">The sequence shown here is derived from an EMBL/GenBank/DDBJ whole genome shotgun (WGS) entry which is preliminary data.</text>
</comment>
<dbReference type="EMBL" id="MVBM01000002">
    <property type="protein sequence ID" value="OOK78703.1"/>
    <property type="molecule type" value="Genomic_DNA"/>
</dbReference>
<gene>
    <name evidence="2" type="ORF">BZL29_2221</name>
    <name evidence="1" type="ORF">BZL30_2229</name>
</gene>